<protein>
    <submittedName>
        <fullName evidence="1">Uncharacterized protein</fullName>
    </submittedName>
</protein>
<proteinExistence type="predicted"/>
<evidence type="ECO:0000313" key="1">
    <source>
        <dbReference type="EMBL" id="ARF10668.1"/>
    </source>
</evidence>
<name>A0A1V0SGB9_9VIRU</name>
<gene>
    <name evidence="1" type="ORF">Hokovirus_2_195</name>
</gene>
<dbReference type="EMBL" id="KY684104">
    <property type="protein sequence ID" value="ARF10668.1"/>
    <property type="molecule type" value="Genomic_DNA"/>
</dbReference>
<sequence length="328" mass="39212">MNYIYNLFNTISNFTLVENKTNDNSVFDYLYKVFLVIEKIHITKSKLTKNDLYLLGFNDLNEFVLHLKNLELHDYDNNGLYIPTSCTINYNDKYCVFLNDDSLEDCNKLPIVKDCLKSTNFSILKEKTLDIKHEQKSTYMYVCFILYFRKLAYLNLINPISNFIKYGININIFLDNIRHSKFVLQNSKYFTLFKTIFPPTRNNILHYIDDHYFSKRYIIKICSVQILEYLYENYGDDFLNLISCFGFGKNYKWPYMIIFAENCFDKNNKINYMCHNGFYFNSDILKSDNLNDETKKLLISNIITPEMDLILNSSFHKKMKIEAFFYKL</sequence>
<accession>A0A1V0SGB9</accession>
<reference evidence="1" key="1">
    <citation type="journal article" date="2017" name="Science">
        <title>Giant viruses with an expanded complement of translation system components.</title>
        <authorList>
            <person name="Schulz F."/>
            <person name="Yutin N."/>
            <person name="Ivanova N.N."/>
            <person name="Ortega D.R."/>
            <person name="Lee T.K."/>
            <person name="Vierheilig J."/>
            <person name="Daims H."/>
            <person name="Horn M."/>
            <person name="Wagner M."/>
            <person name="Jensen G.J."/>
            <person name="Kyrpides N.C."/>
            <person name="Koonin E.V."/>
            <person name="Woyke T."/>
        </authorList>
    </citation>
    <scope>NUCLEOTIDE SEQUENCE</scope>
    <source>
        <strain evidence="1">HKV1</strain>
    </source>
</reference>
<organism evidence="1">
    <name type="scientific">Hokovirus HKV1</name>
    <dbReference type="NCBI Taxonomy" id="1977638"/>
    <lineage>
        <taxon>Viruses</taxon>
        <taxon>Varidnaviria</taxon>
        <taxon>Bamfordvirae</taxon>
        <taxon>Nucleocytoviricota</taxon>
        <taxon>Megaviricetes</taxon>
        <taxon>Imitervirales</taxon>
        <taxon>Mimiviridae</taxon>
        <taxon>Klosneuvirinae</taxon>
        <taxon>Hokovirus</taxon>
    </lineage>
</organism>